<keyword evidence="3" id="KW-0547">Nucleotide-binding</keyword>
<keyword evidence="8" id="KW-0723">Serine/threonine-protein kinase</keyword>
<evidence type="ECO:0000256" key="1">
    <source>
        <dbReference type="ARBA" id="ARBA00012513"/>
    </source>
</evidence>
<comment type="caution">
    <text evidence="8">The sequence shown here is derived from an EMBL/GenBank/DDBJ whole genome shotgun (WGS) entry which is preliminary data.</text>
</comment>
<keyword evidence="4 8" id="KW-0418">Kinase</keyword>
<dbReference type="PANTHER" id="PTHR43671">
    <property type="entry name" value="SERINE/THREONINE-PROTEIN KINASE NEK"/>
    <property type="match status" value="1"/>
</dbReference>
<evidence type="ECO:0000259" key="7">
    <source>
        <dbReference type="PROSITE" id="PS50011"/>
    </source>
</evidence>
<evidence type="ECO:0000256" key="3">
    <source>
        <dbReference type="ARBA" id="ARBA00022741"/>
    </source>
</evidence>
<dbReference type="PROSITE" id="PS00108">
    <property type="entry name" value="PROTEIN_KINASE_ST"/>
    <property type="match status" value="1"/>
</dbReference>
<dbReference type="Gene3D" id="1.10.510.10">
    <property type="entry name" value="Transferase(Phosphotransferase) domain 1"/>
    <property type="match status" value="1"/>
</dbReference>
<dbReference type="InterPro" id="IPR008271">
    <property type="entry name" value="Ser/Thr_kinase_AS"/>
</dbReference>
<feature type="region of interest" description="Disordered" evidence="6">
    <location>
        <begin position="792"/>
        <end position="823"/>
    </location>
</feature>
<dbReference type="GO" id="GO:0004674">
    <property type="term" value="F:protein serine/threonine kinase activity"/>
    <property type="evidence" value="ECO:0007669"/>
    <property type="project" value="UniProtKB-KW"/>
</dbReference>
<keyword evidence="9" id="KW-1185">Reference proteome</keyword>
<dbReference type="PANTHER" id="PTHR43671:SF13">
    <property type="entry name" value="SERINE_THREONINE-PROTEIN KINASE NEK2"/>
    <property type="match status" value="1"/>
</dbReference>
<keyword evidence="2 8" id="KW-0808">Transferase</keyword>
<dbReference type="CDD" id="cd14014">
    <property type="entry name" value="STKc_PknB_like"/>
    <property type="match status" value="1"/>
</dbReference>
<dbReference type="InterPro" id="IPR011009">
    <property type="entry name" value="Kinase-like_dom_sf"/>
</dbReference>
<proteinExistence type="predicted"/>
<dbReference type="Pfam" id="PF00069">
    <property type="entry name" value="Pkinase"/>
    <property type="match status" value="1"/>
</dbReference>
<evidence type="ECO:0000256" key="6">
    <source>
        <dbReference type="SAM" id="MobiDB-lite"/>
    </source>
</evidence>
<evidence type="ECO:0000256" key="4">
    <source>
        <dbReference type="ARBA" id="ARBA00022777"/>
    </source>
</evidence>
<evidence type="ECO:0000313" key="9">
    <source>
        <dbReference type="Proteomes" id="UP001281761"/>
    </source>
</evidence>
<protein>
    <recommendedName>
        <fullName evidence="1">non-specific serine/threonine protein kinase</fullName>
        <ecNumber evidence="1">2.7.11.1</ecNumber>
    </recommendedName>
</protein>
<dbReference type="SUPFAM" id="SSF56112">
    <property type="entry name" value="Protein kinase-like (PK-like)"/>
    <property type="match status" value="1"/>
</dbReference>
<dbReference type="PROSITE" id="PS50011">
    <property type="entry name" value="PROTEIN_KINASE_DOM"/>
    <property type="match status" value="1"/>
</dbReference>
<accession>A0ABQ9X4Z0</accession>
<feature type="compositionally biased region" description="Basic and acidic residues" evidence="6">
    <location>
        <begin position="794"/>
        <end position="808"/>
    </location>
</feature>
<evidence type="ECO:0000256" key="2">
    <source>
        <dbReference type="ARBA" id="ARBA00022679"/>
    </source>
</evidence>
<dbReference type="Gene3D" id="3.30.200.20">
    <property type="entry name" value="Phosphorylase Kinase, domain 1"/>
    <property type="match status" value="1"/>
</dbReference>
<dbReference type="InterPro" id="IPR050660">
    <property type="entry name" value="NEK_Ser/Thr_kinase"/>
</dbReference>
<dbReference type="Proteomes" id="UP001281761">
    <property type="component" value="Unassembled WGS sequence"/>
</dbReference>
<organism evidence="8 9">
    <name type="scientific">Blattamonas nauphoetae</name>
    <dbReference type="NCBI Taxonomy" id="2049346"/>
    <lineage>
        <taxon>Eukaryota</taxon>
        <taxon>Metamonada</taxon>
        <taxon>Preaxostyla</taxon>
        <taxon>Oxymonadida</taxon>
        <taxon>Blattamonas</taxon>
    </lineage>
</organism>
<gene>
    <name evidence="8" type="ORF">BLNAU_19386</name>
</gene>
<reference evidence="8 9" key="1">
    <citation type="journal article" date="2022" name="bioRxiv">
        <title>Genomics of Preaxostyla Flagellates Illuminates Evolutionary Transitions and the Path Towards Mitochondrial Loss.</title>
        <authorList>
            <person name="Novak L.V.F."/>
            <person name="Treitli S.C."/>
            <person name="Pyrih J."/>
            <person name="Halakuc P."/>
            <person name="Pipaliya S.V."/>
            <person name="Vacek V."/>
            <person name="Brzon O."/>
            <person name="Soukal P."/>
            <person name="Eme L."/>
            <person name="Dacks J.B."/>
            <person name="Karnkowska A."/>
            <person name="Elias M."/>
            <person name="Hampl V."/>
        </authorList>
    </citation>
    <scope>NUCLEOTIDE SEQUENCE [LARGE SCALE GENOMIC DNA]</scope>
    <source>
        <strain evidence="8">NAU3</strain>
        <tissue evidence="8">Gut</tissue>
    </source>
</reference>
<sequence length="2727" mass="303194">MTQKGESMIPSGYTLVRPISEGAFGRVLEIEELSTGQSYALKLIPRLTEADQKRGEREVALLERFRDARIVGLHKSVVMKTYHGIVMDLGSRNLKDLMLDYESQNKSIPLEVAVLICIDIAEGLCVMHTHPIHPMAHGDLKPENILLTKDNRAMLCDLGAADASGMNTTRSASEIGTYEYNSPERLDDNQTKGTPASDIWSLGVIVYRIVTGKPLFGGGSLSKIVQAIMNFDESKLPSTIPEDIRAVLVKMLAPNPASRLTATQLFHGRELERMLGAETPLSKMKDLLILSASRQPKQKTQNEENSNLDVLKEEEEKNRVLFDRNTRLRELFLLLTPEKTRECIDVNTIGNSRQDSAEEKAQQAENGRNKEVKKYSVLSAMLPSIWPHTESITSFDAKVHKLTDSSVFQTMKLGQDWRTVFTFGLIAGEWELTISVCGDPPKSVLLGFLRFPLPDDCFQNHCGKYEDPIGGDFDLSNGRMWSQGRELMPAGTNRACTSFGQTATIRVNLTKHEAHLRVSDKKQPGFFRNIPAQVCLGISTEYSGQKSAVQVLHLRRLDESSVHRSLSIQLNTPNCFFGTSSLQKFDAAYHTITTTSIVPLTAEDEAEGWRSVLTFAVTQGVWELKVRASFSVLSGVNLGYVNDPLPSDVLNVTPGDFVGGKSGSFILRTGQMWKGGKEFKPVGTNKMCKDIGQTAAIRVDMARKEATLFVDDAEQPGVFPGLSGKVFLCISTNTDSIQTPVEVMWLKRVDVAAITAYVLPPQTAPHTPLTTLPSKQQKRMTIEDRRIQKQVQRLQREREQDENKDEAHMSLPPASIPPSTGLTIRHRSTADTTLYEGTSALARFDRSCATLSPSVITFKATDSAERKNDKVKTFLTKDIAEGEWELKIKGTEDLFDNILLGYFTDTFMNNPFNTKCGADPTFSSGGFELKTGQIWKGGKFTTAILNKTCGTIGQTVAIRVNMSTREARLVVDDVEQPDAIKDIPIKVRLAISHANITSEFKIMLVHLKRLDPAIPRQPPQKLENAPNFWPGTNSLEQFTKQYFKLTPTQLIQTSIVIKGKQPMALTFPIEEGEWELKIRVNHSALERTFLGFTNDPFAGQETENSSPNRLPLTAFFHLPTGRQYFSTAPLSDKTNRPCNSLGQTAAIRVNMEKREAKLFVDDEEQPHTLDPLPDVLHLFIRPSFDSTGSSLEVMWLKKLCSTTRHSLPPNTPTCLYGTSCLQTLPPPFMIVSSSILSSIVPAETIRRPNRERSVEELGTAYTKAITEGEWELKIRRVGSTLGARALVFHHHPLPPLSSPDAEPPKKGDQFHFDLIYGNWREISRFRTEEFEKNKTWGETGQTAAIRVDMTLRTATLFIDEEKQPFVYSDLPDCVYLGITHPSPKINRDSMNQVEVIWLKRLDDLNSPTPQPLMEGIKCLKTICTEWDVLSRKKLLSRGSKRAKGSWRTVFTGPITEGLWELEIEKDSYAIDATMLGFVSHPLPDNATQRSCGDWPSQQGGGFYLEEGSVWTGGHAIHPPGSNNTLHNHMQHMKIVVDMQNRQAWLVFGFTSQQAKFENIPQELCLAISHRVEERDFTTTIVHLKRLAECGSEVLPAQQKTLPSTTISAPTLPPIIIELPFMLPAPASTRPPHFFFTTPPPRTQDSILGPSSTPSEVRADGIVRETAYTGPITEGVWELKIKSTEQIIRNLGIGYLRHPLPPAVSLCSTDFSSRKLGGEFLLSTGGMCSGNGLVKPVGTNTVWDHIGQTAAIRVNMSTREARLFVDDQEQPGIFTDIPIQVFLGIALDKHATLFSVEVIHLKRLSPAAPHPFLLPSSSNLTDYWPGTNSLETLDSSIYKLTPTQLVQVDKLESTTRRTVFTFPIQYGEWELKIRANHTFFENTYLGYLRYPLPPDATQVLCEEHHGAIGGDFGLMHGDQKREGFVLPKLTNRQCNDVGQTAAIRVNMEKREARLFVDDQEQPHPFCPLPDVVCLAISTGFDSAGLSLEVMWLKKLRSTPMHSLPFNSPTCIHGTSCLRTFSPAFISHSSSLVTVMKRDSAPSGLRTAFTYPVARGEWEFRIKPFESEFEASALGFISYPLPTNSTEKSIADCELRMSGAFLLKTGQTISAGSDVYPTVRNDVWNKPGQSAAIRVNMDRREAVLFLDDVEQNGIFTDIPSPLCFALTVEASDFMRMIEIVHFKQLPPSKPVQRDRSTVLYSTGKNTLAILPQSLTKCGGIWSPKTALITAPIKEGVWEWRIRIPPSSNGTATLGFLANPILNCSEIKECGLTIGQTGEEASIRVDMEKREARLFLDGEEQPEIFKDIPVEVRLALTHKNFEQSLAEGIVHLKRLDLAVLRPPQKLDNTPNFWPGTNSLQTIDTTAHELTPTRLVQIVRGEAEPRWRTAFTFPIDEGEWELSIRSIQIPLWSTRLCFASAPLPDDSGSYFDLWTGNIHHPKQSYPYSMNVPCQSFGQTAAIRVNMSTREARLFVDDKEQPGVIPDIPSPLCLGICTAFSTADRISLEVLGLKKLPPSPSPLLSNTPTCLNGTSCLPNLNPSKVSFTPLILPSPDDMSEGTRCLQTLDKTSHHPSQLVLSARVSTPKLLGFRTAFTAPLTEGEWELKIRGTASLFANLLLGYLKHPLRPNATQKSCGSWSDGTGGGFVLKTGQLWKGGEYKPEGTNKKCIQAGQTAAIRVNMSTKEARLVVDDEEQPGIFTDIPSPLCLALTTAIKGTISFTVEVLWLKRL</sequence>
<keyword evidence="5" id="KW-0067">ATP-binding</keyword>
<dbReference type="InterPro" id="IPR000719">
    <property type="entry name" value="Prot_kinase_dom"/>
</dbReference>
<feature type="domain" description="Protein kinase" evidence="7">
    <location>
        <begin position="13"/>
        <end position="275"/>
    </location>
</feature>
<dbReference type="SMART" id="SM00220">
    <property type="entry name" value="S_TKc"/>
    <property type="match status" value="1"/>
</dbReference>
<evidence type="ECO:0000313" key="8">
    <source>
        <dbReference type="EMBL" id="KAK2945716.1"/>
    </source>
</evidence>
<name>A0ABQ9X4Z0_9EUKA</name>
<evidence type="ECO:0000256" key="5">
    <source>
        <dbReference type="ARBA" id="ARBA00022840"/>
    </source>
</evidence>
<dbReference type="EC" id="2.7.11.1" evidence="1"/>
<dbReference type="EMBL" id="JARBJD010000250">
    <property type="protein sequence ID" value="KAK2945716.1"/>
    <property type="molecule type" value="Genomic_DNA"/>
</dbReference>